<protein>
    <submittedName>
        <fullName evidence="2">Membrane protein</fullName>
    </submittedName>
</protein>
<evidence type="ECO:0000313" key="3">
    <source>
        <dbReference type="Proteomes" id="UP000516412"/>
    </source>
</evidence>
<feature type="transmembrane region" description="Helical" evidence="1">
    <location>
        <begin position="301"/>
        <end position="320"/>
    </location>
</feature>
<proteinExistence type="predicted"/>
<evidence type="ECO:0000313" key="2">
    <source>
        <dbReference type="EMBL" id="QNT58288.1"/>
    </source>
</evidence>
<feature type="transmembrane region" description="Helical" evidence="1">
    <location>
        <begin position="352"/>
        <end position="374"/>
    </location>
</feature>
<dbReference type="RefSeq" id="WP_187000470.1">
    <property type="nucleotide sequence ID" value="NZ_CP060414.2"/>
</dbReference>
<feature type="transmembrane region" description="Helical" evidence="1">
    <location>
        <begin position="394"/>
        <end position="416"/>
    </location>
</feature>
<reference evidence="2" key="1">
    <citation type="submission" date="2024-06" db="EMBL/GenBank/DDBJ databases">
        <title>Complete Genome Sequence of mouse commensal type strain Neisseria musculi.</title>
        <authorList>
            <person name="Thapa E."/>
            <person name="Aluvathingal J."/>
            <person name="Nadendla S."/>
            <person name="Mehta A."/>
            <person name="Tettelin H."/>
            <person name="Weyand N.J."/>
        </authorList>
    </citation>
    <scope>NUCLEOTIDE SEQUENCE</scope>
    <source>
        <strain evidence="2">NW831</strain>
    </source>
</reference>
<keyword evidence="1" id="KW-1133">Transmembrane helix</keyword>
<dbReference type="KEGG" id="nmus:H7A79_2389"/>
<keyword evidence="1" id="KW-0472">Membrane</keyword>
<organism evidence="2 3">
    <name type="scientific">Neisseria musculi</name>
    <dbReference type="NCBI Taxonomy" id="1815583"/>
    <lineage>
        <taxon>Bacteria</taxon>
        <taxon>Pseudomonadati</taxon>
        <taxon>Pseudomonadota</taxon>
        <taxon>Betaproteobacteria</taxon>
        <taxon>Neisseriales</taxon>
        <taxon>Neisseriaceae</taxon>
        <taxon>Neisseria</taxon>
    </lineage>
</organism>
<gene>
    <name evidence="2" type="ORF">H7A79_2389</name>
</gene>
<feature type="transmembrane region" description="Helical" evidence="1">
    <location>
        <begin position="129"/>
        <end position="147"/>
    </location>
</feature>
<name>A0A7H1M9H3_9NEIS</name>
<dbReference type="Proteomes" id="UP000516412">
    <property type="component" value="Chromosome"/>
</dbReference>
<dbReference type="EMBL" id="CP060414">
    <property type="protein sequence ID" value="QNT58288.1"/>
    <property type="molecule type" value="Genomic_DNA"/>
</dbReference>
<keyword evidence="3" id="KW-1185">Reference proteome</keyword>
<dbReference type="AlphaFoldDB" id="A0A7H1M9H3"/>
<feature type="transmembrane region" description="Helical" evidence="1">
    <location>
        <begin position="182"/>
        <end position="205"/>
    </location>
</feature>
<feature type="transmembrane region" description="Helical" evidence="1">
    <location>
        <begin position="217"/>
        <end position="236"/>
    </location>
</feature>
<sequence>MLTYTPPESQPPAPTGEKPWLLLLLAFAWLWPGIFSRNLWNPAEPAVFTAIEAFSDGGSAWLPTVLGQPYFNVSPVYLWVAAWFEQLLSPWAADAYSAARFASVLFTALGLFCCGSAGFRLLGRHQGRSVALILIGCTGLITMAHFLGSQSVVFAALAMCLYGFSLAQTHVIMAALMLGGGWVLLSVSAGLLLPAALMLAAAALAAHPCWQFKRYSLTLVGAFAVALPLLPVYPFALLKTNEAAFHIWLHHHAFGAFGGTQSFQTAFSLPYYLKNLLWFAFPAWPLAAWTASRTRLLQQRWGVLAVFWLTTATLLLTLTPHRHPDHLVWLLPPLALLGAAQLDGLRRGAAAFINWFGIMAFGLFAVFLWLGFFAMNYGWPAKLAERSHYFSPHYIPDIDTIPMLVAVSFTPVWLWAITRKHIRGRQAVTNWAAGVTLVWALMMTLFLPWLDAAKSHAPVVRQMEAALPAAVKTALAEGTSCVGIDAGAATARIVWQQYGTLQLRVNDTSCAYRLVQQPKGSPAPEGWHLLWEGARPRNKTEGFALLKKAAAVAKTP</sequence>
<keyword evidence="1" id="KW-0812">Transmembrane</keyword>
<feature type="transmembrane region" description="Helical" evidence="1">
    <location>
        <begin position="428"/>
        <end position="450"/>
    </location>
</feature>
<feature type="transmembrane region" description="Helical" evidence="1">
    <location>
        <begin position="326"/>
        <end position="345"/>
    </location>
</feature>
<feature type="transmembrane region" description="Helical" evidence="1">
    <location>
        <begin position="20"/>
        <end position="40"/>
    </location>
</feature>
<feature type="transmembrane region" description="Helical" evidence="1">
    <location>
        <begin position="101"/>
        <end position="123"/>
    </location>
</feature>
<feature type="transmembrane region" description="Helical" evidence="1">
    <location>
        <begin position="154"/>
        <end position="176"/>
    </location>
</feature>
<evidence type="ECO:0000256" key="1">
    <source>
        <dbReference type="SAM" id="Phobius"/>
    </source>
</evidence>
<accession>A0A7H1M9H3</accession>